<keyword evidence="4" id="KW-0804">Transcription</keyword>
<dbReference type="InterPro" id="IPR005119">
    <property type="entry name" value="LysR_subst-bd"/>
</dbReference>
<reference evidence="6 7" key="1">
    <citation type="submission" date="2016-06" db="EMBL/GenBank/DDBJ databases">
        <title>The sequenced genome of the ice-adhering bacterium Marinomonas primoryensis, from Antarctica.</title>
        <authorList>
            <person name="Graham L."/>
            <person name="Vance T.D.R."/>
            <person name="Davies P.L."/>
        </authorList>
    </citation>
    <scope>NUCLEOTIDE SEQUENCE [LARGE SCALE GENOMIC DNA]</scope>
    <source>
        <strain evidence="6 7">AceL</strain>
    </source>
</reference>
<comment type="similarity">
    <text evidence="1">Belongs to the LysR transcriptional regulatory family.</text>
</comment>
<keyword evidence="3" id="KW-0238">DNA-binding</keyword>
<dbReference type="FunFam" id="1.10.10.10:FF:000001">
    <property type="entry name" value="LysR family transcriptional regulator"/>
    <property type="match status" value="1"/>
</dbReference>
<evidence type="ECO:0000256" key="1">
    <source>
        <dbReference type="ARBA" id="ARBA00009437"/>
    </source>
</evidence>
<keyword evidence="2" id="KW-0805">Transcription regulation</keyword>
<name>A0A2Z4PYK0_9GAMM</name>
<dbReference type="SUPFAM" id="SSF53850">
    <property type="entry name" value="Periplasmic binding protein-like II"/>
    <property type="match status" value="1"/>
</dbReference>
<accession>A0A2Z4PYK0</accession>
<dbReference type="SUPFAM" id="SSF46785">
    <property type="entry name" value="Winged helix' DNA-binding domain"/>
    <property type="match status" value="1"/>
</dbReference>
<proteinExistence type="inferred from homology"/>
<dbReference type="Gene3D" id="1.10.10.10">
    <property type="entry name" value="Winged helix-like DNA-binding domain superfamily/Winged helix DNA-binding domain"/>
    <property type="match status" value="1"/>
</dbReference>
<dbReference type="AlphaFoldDB" id="A0A2Z4PYK0"/>
<dbReference type="PANTHER" id="PTHR30537:SF5">
    <property type="entry name" value="HTH-TYPE TRANSCRIPTIONAL ACTIVATOR TTDR-RELATED"/>
    <property type="match status" value="1"/>
</dbReference>
<evidence type="ECO:0000256" key="3">
    <source>
        <dbReference type="ARBA" id="ARBA00023125"/>
    </source>
</evidence>
<dbReference type="Proteomes" id="UP000249898">
    <property type="component" value="Chromosome"/>
</dbReference>
<dbReference type="EMBL" id="CP016181">
    <property type="protein sequence ID" value="AWY02435.1"/>
    <property type="molecule type" value="Genomic_DNA"/>
</dbReference>
<feature type="domain" description="HTH lysR-type" evidence="5">
    <location>
        <begin position="9"/>
        <end position="66"/>
    </location>
</feature>
<dbReference type="InterPro" id="IPR058163">
    <property type="entry name" value="LysR-type_TF_proteobact-type"/>
</dbReference>
<dbReference type="InterPro" id="IPR036390">
    <property type="entry name" value="WH_DNA-bd_sf"/>
</dbReference>
<dbReference type="Gene3D" id="3.40.190.290">
    <property type="match status" value="1"/>
</dbReference>
<protein>
    <recommendedName>
        <fullName evidence="5">HTH lysR-type domain-containing protein</fullName>
    </recommendedName>
</protein>
<dbReference type="InterPro" id="IPR000847">
    <property type="entry name" value="LysR_HTH_N"/>
</dbReference>
<gene>
    <name evidence="6" type="ORF">A8139_13215</name>
</gene>
<evidence type="ECO:0000256" key="4">
    <source>
        <dbReference type="ARBA" id="ARBA00023163"/>
    </source>
</evidence>
<dbReference type="PANTHER" id="PTHR30537">
    <property type="entry name" value="HTH-TYPE TRANSCRIPTIONAL REGULATOR"/>
    <property type="match status" value="1"/>
</dbReference>
<dbReference type="GO" id="GO:0043565">
    <property type="term" value="F:sequence-specific DNA binding"/>
    <property type="evidence" value="ECO:0007669"/>
    <property type="project" value="TreeGrafter"/>
</dbReference>
<sequence>MRLNNMSIHLPEGIRTFLAVVEAHSFSKAAEQLNISRARVSQIISRLEKDMGVQLLYRSTRSLSLSPAGDTFYQLSRQGIDQLEHAVLSAQNAHSSISGQIRINAVGGLFGEEILAPILVRFMAENPEIEIDLSFSSTREDLIEAQYDLVVRMGILPNSNLIGRKLTSYTNHLVASPNYLKSMSALNSPKDLLDHALINGSVRKWSFTNTSNEEKYELPVQGKLKCSNGHVAKLATLSGAGISRQPAYYVEQEIESGKLIEILPQWQLPPSDVTLLYPQSRNISLRVKALVHYLIEAFKISND</sequence>
<evidence type="ECO:0000313" key="6">
    <source>
        <dbReference type="EMBL" id="AWY02435.1"/>
    </source>
</evidence>
<dbReference type="PRINTS" id="PR00039">
    <property type="entry name" value="HTHLYSR"/>
</dbReference>
<evidence type="ECO:0000259" key="5">
    <source>
        <dbReference type="PROSITE" id="PS50931"/>
    </source>
</evidence>
<dbReference type="PROSITE" id="PS50931">
    <property type="entry name" value="HTH_LYSR"/>
    <property type="match status" value="1"/>
</dbReference>
<dbReference type="InterPro" id="IPR036388">
    <property type="entry name" value="WH-like_DNA-bd_sf"/>
</dbReference>
<dbReference type="Pfam" id="PF00126">
    <property type="entry name" value="HTH_1"/>
    <property type="match status" value="1"/>
</dbReference>
<dbReference type="GO" id="GO:0006351">
    <property type="term" value="P:DNA-templated transcription"/>
    <property type="evidence" value="ECO:0007669"/>
    <property type="project" value="TreeGrafter"/>
</dbReference>
<evidence type="ECO:0000313" key="7">
    <source>
        <dbReference type="Proteomes" id="UP000249898"/>
    </source>
</evidence>
<organism evidence="6 7">
    <name type="scientific">Marinomonas primoryensis</name>
    <dbReference type="NCBI Taxonomy" id="178399"/>
    <lineage>
        <taxon>Bacteria</taxon>
        <taxon>Pseudomonadati</taxon>
        <taxon>Pseudomonadota</taxon>
        <taxon>Gammaproteobacteria</taxon>
        <taxon>Oceanospirillales</taxon>
        <taxon>Oceanospirillaceae</taxon>
        <taxon>Marinomonas</taxon>
    </lineage>
</organism>
<evidence type="ECO:0000256" key="2">
    <source>
        <dbReference type="ARBA" id="ARBA00023015"/>
    </source>
</evidence>
<dbReference type="GO" id="GO:0003700">
    <property type="term" value="F:DNA-binding transcription factor activity"/>
    <property type="evidence" value="ECO:0007669"/>
    <property type="project" value="InterPro"/>
</dbReference>
<dbReference type="Pfam" id="PF03466">
    <property type="entry name" value="LysR_substrate"/>
    <property type="match status" value="1"/>
</dbReference>
<dbReference type="CDD" id="cd08422">
    <property type="entry name" value="PBP2_CrgA_like"/>
    <property type="match status" value="1"/>
</dbReference>